<dbReference type="GO" id="GO:0016787">
    <property type="term" value="F:hydrolase activity"/>
    <property type="evidence" value="ECO:0007669"/>
    <property type="project" value="UniProtKB-KW"/>
</dbReference>
<name>A0ABU4IIZ8_9VIBR</name>
<dbReference type="InterPro" id="IPR014756">
    <property type="entry name" value="Ig_E-set"/>
</dbReference>
<gene>
    <name evidence="6" type="primary">fes</name>
    <name evidence="6" type="ORF">SBW85_10010</name>
</gene>
<proteinExistence type="inferred from homology"/>
<protein>
    <submittedName>
        <fullName evidence="6">Enterochelin esterase</fullName>
        <ecNumber evidence="6">3.1.1.-</ecNumber>
    </submittedName>
</protein>
<dbReference type="InterPro" id="IPR029058">
    <property type="entry name" value="AB_hydrolase_fold"/>
</dbReference>
<keyword evidence="3 6" id="KW-0378">Hydrolase</keyword>
<dbReference type="NCBIfam" id="NF007758">
    <property type="entry name" value="PRK10439.1"/>
    <property type="match status" value="1"/>
</dbReference>
<evidence type="ECO:0000313" key="7">
    <source>
        <dbReference type="Proteomes" id="UP001272325"/>
    </source>
</evidence>
<dbReference type="Pfam" id="PF11806">
    <property type="entry name" value="Enterochelin_N"/>
    <property type="match status" value="1"/>
</dbReference>
<dbReference type="InterPro" id="IPR013783">
    <property type="entry name" value="Ig-like_fold"/>
</dbReference>
<organism evidence="6 7">
    <name type="scientific">Vibrio plantisponsor</name>
    <dbReference type="NCBI Taxonomy" id="664643"/>
    <lineage>
        <taxon>Bacteria</taxon>
        <taxon>Pseudomonadati</taxon>
        <taxon>Pseudomonadota</taxon>
        <taxon>Gammaproteobacteria</taxon>
        <taxon>Vibrionales</taxon>
        <taxon>Vibrionaceae</taxon>
        <taxon>Vibrio</taxon>
    </lineage>
</organism>
<dbReference type="Pfam" id="PF00756">
    <property type="entry name" value="Esterase"/>
    <property type="match status" value="1"/>
</dbReference>
<reference evidence="6 7" key="1">
    <citation type="submission" date="2023-11" db="EMBL/GenBank/DDBJ databases">
        <title>Plant-associative lifestyle of Vibrio porteresiae and its evolutionary dynamics.</title>
        <authorList>
            <person name="Rameshkumar N."/>
            <person name="Kirti K."/>
        </authorList>
    </citation>
    <scope>NUCLEOTIDE SEQUENCE [LARGE SCALE GENOMIC DNA]</scope>
    <source>
        <strain evidence="6 7">MSSRF60</strain>
    </source>
</reference>
<dbReference type="SUPFAM" id="SSF81296">
    <property type="entry name" value="E set domains"/>
    <property type="match status" value="1"/>
</dbReference>
<dbReference type="PANTHER" id="PTHR48098:SF3">
    <property type="entry name" value="IRON(III) ENTEROBACTIN ESTERASE"/>
    <property type="match status" value="1"/>
</dbReference>
<dbReference type="InterPro" id="IPR000801">
    <property type="entry name" value="Esterase-like"/>
</dbReference>
<evidence type="ECO:0000313" key="6">
    <source>
        <dbReference type="EMBL" id="MDW6018094.1"/>
    </source>
</evidence>
<evidence type="ECO:0000256" key="4">
    <source>
        <dbReference type="ARBA" id="ARBA00024201"/>
    </source>
</evidence>
<dbReference type="Gene3D" id="3.40.50.1820">
    <property type="entry name" value="alpha/beta hydrolase"/>
    <property type="match status" value="1"/>
</dbReference>
<dbReference type="InterPro" id="IPR050583">
    <property type="entry name" value="Mycobacterial_A85_antigen"/>
</dbReference>
<evidence type="ECO:0000256" key="3">
    <source>
        <dbReference type="ARBA" id="ARBA00022801"/>
    </source>
</evidence>
<dbReference type="SUPFAM" id="SSF53474">
    <property type="entry name" value="alpha/beta-Hydrolases"/>
    <property type="match status" value="1"/>
</dbReference>
<evidence type="ECO:0000256" key="2">
    <source>
        <dbReference type="ARBA" id="ARBA00022490"/>
    </source>
</evidence>
<evidence type="ECO:0000256" key="1">
    <source>
        <dbReference type="ARBA" id="ARBA00004496"/>
    </source>
</evidence>
<dbReference type="PANTHER" id="PTHR48098">
    <property type="entry name" value="ENTEROCHELIN ESTERASE-RELATED"/>
    <property type="match status" value="1"/>
</dbReference>
<feature type="domain" description="Enterochelin esterase N-terminal" evidence="5">
    <location>
        <begin position="45"/>
        <end position="161"/>
    </location>
</feature>
<dbReference type="EC" id="3.1.1.-" evidence="6"/>
<dbReference type="Proteomes" id="UP001272325">
    <property type="component" value="Unassembled WGS sequence"/>
</dbReference>
<dbReference type="RefSeq" id="WP_171137272.1">
    <property type="nucleotide sequence ID" value="NZ_AP024893.1"/>
</dbReference>
<evidence type="ECO:0000259" key="5">
    <source>
        <dbReference type="Pfam" id="PF11806"/>
    </source>
</evidence>
<accession>A0ABU4IIZ8</accession>
<comment type="subcellular location">
    <subcellularLocation>
        <location evidence="1">Cytoplasm</location>
    </subcellularLocation>
</comment>
<sequence>MDLQVLLRHTKLNQFVIGSAQWWEHVSSVGTPIQIPRSNGTTDLIFLWQEQRHESEHKAIYIEINGVVNHHDFNAAELTRYLGTDVYYYVCNIESSWNGTYALIPVFQEAMQPAYLGDKQQQITQHRDWIMKRREHHIADPFNKMNLHYGQWATSHSRSYLAPSVIHPAWTDYDQNSASQDWASLCRTHLYKSKLLQQNRRFWTYSTAEENHDDLPLVILLDGEFWVESMPVMGPLNFCTEHDLLPPAVYVMIDAISVQQRGEDLTCSPIFWQAVIEEIIPMVAEHYSVSSNKDKVTVVGQSYGGLSALYAALNWPEHFSNALSQSGSFWWPNMSLMHNSHQADIIQSIPETLYLDNDIEALGEKYRLNIYMEVGIREKVMVPLAEHIHSKLKMNNHNTIIELYDGGHDRLIWREGIIKGLIWLMNK</sequence>
<comment type="caution">
    <text evidence="6">The sequence shown here is derived from an EMBL/GenBank/DDBJ whole genome shotgun (WGS) entry which is preliminary data.</text>
</comment>
<dbReference type="Gene3D" id="2.60.40.10">
    <property type="entry name" value="Immunoglobulins"/>
    <property type="match status" value="1"/>
</dbReference>
<keyword evidence="7" id="KW-1185">Reference proteome</keyword>
<comment type="similarity">
    <text evidence="4">Belongs to the Fes family.</text>
</comment>
<dbReference type="EMBL" id="JAWRCN010000001">
    <property type="protein sequence ID" value="MDW6018094.1"/>
    <property type="molecule type" value="Genomic_DNA"/>
</dbReference>
<keyword evidence="2" id="KW-0963">Cytoplasm</keyword>
<dbReference type="InterPro" id="IPR021764">
    <property type="entry name" value="Enterochelin_esterase_N"/>
</dbReference>